<evidence type="ECO:0000259" key="10">
    <source>
        <dbReference type="Pfam" id="PF10099"/>
    </source>
</evidence>
<comment type="caution">
    <text evidence="11">The sequence shown here is derived from an EMBL/GenBank/DDBJ whole genome shotgun (WGS) entry which is preliminary data.</text>
</comment>
<evidence type="ECO:0000256" key="6">
    <source>
        <dbReference type="ARBA" id="ARBA00023136"/>
    </source>
</evidence>
<keyword evidence="4 9" id="KW-0812">Transmembrane</keyword>
<dbReference type="AlphaFoldDB" id="A0A3A8AV64"/>
<protein>
    <recommendedName>
        <fullName evidence="8">Regulator of SigK</fullName>
    </recommendedName>
    <alternativeName>
        <fullName evidence="7">Sigma-K anti-sigma factor RskA</fullName>
    </alternativeName>
</protein>
<dbReference type="PANTHER" id="PTHR37461">
    <property type="entry name" value="ANTI-SIGMA-K FACTOR RSKA"/>
    <property type="match status" value="1"/>
</dbReference>
<keyword evidence="6 9" id="KW-0472">Membrane</keyword>
<sequence length="234" mass="24414">MTDGPQPDRDEDRVLAGEYALGLLTPEEAAAFEERMAQDPELRALYAAWAEDFAALTDDFPEIAPPARARARIMQQLFDKPEQRSVAQRLGLGWISGGLAAAAVAAVIALNAGLFDVGPRAPLEPEYVAQIAAEDGTLIVQAAYDAERGALYVDRPVGAPAPGRSLELWLIAGEEPAISLGVLPDAQKGNMIVPTELRPKLAGGVLAISDEPEGGSPTGVATGAVLAVGNVTPV</sequence>
<evidence type="ECO:0000256" key="7">
    <source>
        <dbReference type="ARBA" id="ARBA00029829"/>
    </source>
</evidence>
<evidence type="ECO:0000256" key="1">
    <source>
        <dbReference type="ARBA" id="ARBA00004167"/>
    </source>
</evidence>
<keyword evidence="3" id="KW-1003">Cell membrane</keyword>
<dbReference type="EMBL" id="RAPE01000002">
    <property type="protein sequence ID" value="RKF14957.1"/>
    <property type="molecule type" value="Genomic_DNA"/>
</dbReference>
<evidence type="ECO:0000256" key="9">
    <source>
        <dbReference type="SAM" id="Phobius"/>
    </source>
</evidence>
<evidence type="ECO:0000256" key="5">
    <source>
        <dbReference type="ARBA" id="ARBA00022989"/>
    </source>
</evidence>
<dbReference type="Gene3D" id="1.10.10.1320">
    <property type="entry name" value="Anti-sigma factor, zinc-finger domain"/>
    <property type="match status" value="1"/>
</dbReference>
<evidence type="ECO:0000256" key="8">
    <source>
        <dbReference type="ARBA" id="ARBA00030803"/>
    </source>
</evidence>
<evidence type="ECO:0000313" key="12">
    <source>
        <dbReference type="Proteomes" id="UP000281128"/>
    </source>
</evidence>
<dbReference type="Proteomes" id="UP000281128">
    <property type="component" value="Unassembled WGS sequence"/>
</dbReference>
<evidence type="ECO:0000256" key="2">
    <source>
        <dbReference type="ARBA" id="ARBA00004236"/>
    </source>
</evidence>
<dbReference type="Pfam" id="PF10099">
    <property type="entry name" value="RskA_C"/>
    <property type="match status" value="1"/>
</dbReference>
<dbReference type="PANTHER" id="PTHR37461:SF1">
    <property type="entry name" value="ANTI-SIGMA-K FACTOR RSKA"/>
    <property type="match status" value="1"/>
</dbReference>
<evidence type="ECO:0000256" key="4">
    <source>
        <dbReference type="ARBA" id="ARBA00022692"/>
    </source>
</evidence>
<feature type="domain" description="Anti-sigma K factor RskA C-terminal" evidence="10">
    <location>
        <begin position="100"/>
        <end position="224"/>
    </location>
</feature>
<dbReference type="GO" id="GO:0005886">
    <property type="term" value="C:plasma membrane"/>
    <property type="evidence" value="ECO:0007669"/>
    <property type="project" value="UniProtKB-SubCell"/>
</dbReference>
<name>A0A3A8AV64_9RHOB</name>
<reference evidence="11 12" key="1">
    <citation type="submission" date="2018-09" db="EMBL/GenBank/DDBJ databases">
        <title>Roseovarius spongiae sp. nov., isolated from a marine sponge.</title>
        <authorList>
            <person name="Zhuang L."/>
            <person name="Luo L."/>
        </authorList>
    </citation>
    <scope>NUCLEOTIDE SEQUENCE [LARGE SCALE GENOMIC DNA]</scope>
    <source>
        <strain evidence="11 12">HN-E21</strain>
    </source>
</reference>
<evidence type="ECO:0000313" key="11">
    <source>
        <dbReference type="EMBL" id="RKF14957.1"/>
    </source>
</evidence>
<dbReference type="GO" id="GO:0006417">
    <property type="term" value="P:regulation of translation"/>
    <property type="evidence" value="ECO:0007669"/>
    <property type="project" value="TreeGrafter"/>
</dbReference>
<dbReference type="RefSeq" id="WP_121165944.1">
    <property type="nucleotide sequence ID" value="NZ_RAPE01000002.1"/>
</dbReference>
<dbReference type="InterPro" id="IPR051474">
    <property type="entry name" value="Anti-sigma-K/W_factor"/>
</dbReference>
<gene>
    <name evidence="11" type="ORF">D6850_08825</name>
</gene>
<dbReference type="InterPro" id="IPR041916">
    <property type="entry name" value="Anti_sigma_zinc_sf"/>
</dbReference>
<evidence type="ECO:0000256" key="3">
    <source>
        <dbReference type="ARBA" id="ARBA00022475"/>
    </source>
</evidence>
<dbReference type="InterPro" id="IPR018764">
    <property type="entry name" value="RskA_C"/>
</dbReference>
<proteinExistence type="predicted"/>
<dbReference type="GO" id="GO:0016989">
    <property type="term" value="F:sigma factor antagonist activity"/>
    <property type="evidence" value="ECO:0007669"/>
    <property type="project" value="TreeGrafter"/>
</dbReference>
<keyword evidence="12" id="KW-1185">Reference proteome</keyword>
<keyword evidence="5 9" id="KW-1133">Transmembrane helix</keyword>
<organism evidence="11 12">
    <name type="scientific">Roseovarius spongiae</name>
    <dbReference type="NCBI Taxonomy" id="2320272"/>
    <lineage>
        <taxon>Bacteria</taxon>
        <taxon>Pseudomonadati</taxon>
        <taxon>Pseudomonadota</taxon>
        <taxon>Alphaproteobacteria</taxon>
        <taxon>Rhodobacterales</taxon>
        <taxon>Roseobacteraceae</taxon>
        <taxon>Roseovarius</taxon>
    </lineage>
</organism>
<feature type="transmembrane region" description="Helical" evidence="9">
    <location>
        <begin position="90"/>
        <end position="115"/>
    </location>
</feature>
<comment type="subcellular location">
    <subcellularLocation>
        <location evidence="2">Cell membrane</location>
    </subcellularLocation>
    <subcellularLocation>
        <location evidence="1">Membrane</location>
        <topology evidence="1">Single-pass membrane protein</topology>
    </subcellularLocation>
</comment>
<dbReference type="OrthoDB" id="9816387at2"/>
<accession>A0A3A8AV64</accession>